<dbReference type="AlphaFoldDB" id="A0A427A2W5"/>
<evidence type="ECO:0000313" key="3">
    <source>
        <dbReference type="Proteomes" id="UP000287651"/>
    </source>
</evidence>
<name>A0A427A2W5_ENSVE</name>
<proteinExistence type="predicted"/>
<organism evidence="2 3">
    <name type="scientific">Ensete ventricosum</name>
    <name type="common">Abyssinian banana</name>
    <name type="synonym">Musa ensete</name>
    <dbReference type="NCBI Taxonomy" id="4639"/>
    <lineage>
        <taxon>Eukaryota</taxon>
        <taxon>Viridiplantae</taxon>
        <taxon>Streptophyta</taxon>
        <taxon>Embryophyta</taxon>
        <taxon>Tracheophyta</taxon>
        <taxon>Spermatophyta</taxon>
        <taxon>Magnoliopsida</taxon>
        <taxon>Liliopsida</taxon>
        <taxon>Zingiberales</taxon>
        <taxon>Musaceae</taxon>
        <taxon>Ensete</taxon>
    </lineage>
</organism>
<accession>A0A427A2W5</accession>
<evidence type="ECO:0000256" key="1">
    <source>
        <dbReference type="SAM" id="MobiDB-lite"/>
    </source>
</evidence>
<dbReference type="EMBL" id="AMZH03003987">
    <property type="protein sequence ID" value="RRT70523.1"/>
    <property type="molecule type" value="Genomic_DNA"/>
</dbReference>
<feature type="compositionally biased region" description="Basic and acidic residues" evidence="1">
    <location>
        <begin position="38"/>
        <end position="52"/>
    </location>
</feature>
<comment type="caution">
    <text evidence="2">The sequence shown here is derived from an EMBL/GenBank/DDBJ whole genome shotgun (WGS) entry which is preliminary data.</text>
</comment>
<protein>
    <submittedName>
        <fullName evidence="2">Uncharacterized protein</fullName>
    </submittedName>
</protein>
<sequence>MLVHRRLRQLRDVGDNGLDHPSQCSDLLGETKKCLGSHDGRPEALRGGRESEIQGSKSRVIEQPPVTIRCRSRAEVSAGPVLVRVHKFASVSGSQDLRCGLKLPW</sequence>
<dbReference type="Proteomes" id="UP000287651">
    <property type="component" value="Unassembled WGS sequence"/>
</dbReference>
<reference evidence="2 3" key="1">
    <citation type="journal article" date="2014" name="Agronomy (Basel)">
        <title>A Draft Genome Sequence for Ensete ventricosum, the Drought-Tolerant Tree Against Hunger.</title>
        <authorList>
            <person name="Harrison J."/>
            <person name="Moore K.A."/>
            <person name="Paszkiewicz K."/>
            <person name="Jones T."/>
            <person name="Grant M."/>
            <person name="Ambacheew D."/>
            <person name="Muzemil S."/>
            <person name="Studholme D.J."/>
        </authorList>
    </citation>
    <scope>NUCLEOTIDE SEQUENCE [LARGE SCALE GENOMIC DNA]</scope>
</reference>
<feature type="region of interest" description="Disordered" evidence="1">
    <location>
        <begin position="38"/>
        <end position="58"/>
    </location>
</feature>
<gene>
    <name evidence="2" type="ORF">B296_00021487</name>
</gene>
<evidence type="ECO:0000313" key="2">
    <source>
        <dbReference type="EMBL" id="RRT70523.1"/>
    </source>
</evidence>